<reference evidence="1" key="1">
    <citation type="submission" date="2021-06" db="EMBL/GenBank/DDBJ databases">
        <authorList>
            <person name="Kallberg Y."/>
            <person name="Tangrot J."/>
            <person name="Rosling A."/>
        </authorList>
    </citation>
    <scope>NUCLEOTIDE SEQUENCE</scope>
    <source>
        <strain evidence="1">MA461A</strain>
    </source>
</reference>
<proteinExistence type="predicted"/>
<keyword evidence="2" id="KW-1185">Reference proteome</keyword>
<feature type="non-terminal residue" evidence="1">
    <location>
        <position position="259"/>
    </location>
</feature>
<organism evidence="1 2">
    <name type="scientific">Racocetra persica</name>
    <dbReference type="NCBI Taxonomy" id="160502"/>
    <lineage>
        <taxon>Eukaryota</taxon>
        <taxon>Fungi</taxon>
        <taxon>Fungi incertae sedis</taxon>
        <taxon>Mucoromycota</taxon>
        <taxon>Glomeromycotina</taxon>
        <taxon>Glomeromycetes</taxon>
        <taxon>Diversisporales</taxon>
        <taxon>Gigasporaceae</taxon>
        <taxon>Racocetra</taxon>
    </lineage>
</organism>
<dbReference type="Proteomes" id="UP000789920">
    <property type="component" value="Unassembled WGS sequence"/>
</dbReference>
<name>A0ACA9Q3F2_9GLOM</name>
<sequence>MAKKKKLTALQQGGILYSRNREAGTTVVKKCPGRKSIFDTPALEELKKLVIQDTNHCRLNAREIQELWNKEKNQTVSISTIRRALKKTGLHHLHWSTHQWRNIIWSDESFFRQFSSSHNIRVWRTPAEEFDESCLVPTVGRSPGRMFWGCFSWHGLGPIIPIHGFPNRKSIFQQDNAPSHKSKKAMDFFDNAGISMLPWPPQSLDLNPLENLWQEIESHLRSSLDKPTSIKDLEEKVKATWNSIPPRYYRGLVNSMPNR</sequence>
<evidence type="ECO:0000313" key="2">
    <source>
        <dbReference type="Proteomes" id="UP000789920"/>
    </source>
</evidence>
<gene>
    <name evidence="1" type="ORF">RPERSI_LOCUS11943</name>
</gene>
<dbReference type="EMBL" id="CAJVQC010025049">
    <property type="protein sequence ID" value="CAG8728659.1"/>
    <property type="molecule type" value="Genomic_DNA"/>
</dbReference>
<accession>A0ACA9Q3F2</accession>
<protein>
    <submittedName>
        <fullName evidence="1">33755_t:CDS:1</fullName>
    </submittedName>
</protein>
<comment type="caution">
    <text evidence="1">The sequence shown here is derived from an EMBL/GenBank/DDBJ whole genome shotgun (WGS) entry which is preliminary data.</text>
</comment>
<evidence type="ECO:0000313" key="1">
    <source>
        <dbReference type="EMBL" id="CAG8728659.1"/>
    </source>
</evidence>